<feature type="signal peptide" evidence="7">
    <location>
        <begin position="1"/>
        <end position="24"/>
    </location>
</feature>
<protein>
    <submittedName>
        <fullName evidence="9">Peptidoglycan-binding protein</fullName>
    </submittedName>
</protein>
<evidence type="ECO:0000256" key="1">
    <source>
        <dbReference type="ARBA" id="ARBA00004752"/>
    </source>
</evidence>
<evidence type="ECO:0000256" key="3">
    <source>
        <dbReference type="ARBA" id="ARBA00022960"/>
    </source>
</evidence>
<reference evidence="10" key="1">
    <citation type="submission" date="2018-09" db="EMBL/GenBank/DDBJ databases">
        <authorList>
            <person name="Zhu H."/>
        </authorList>
    </citation>
    <scope>NUCLEOTIDE SEQUENCE [LARGE SCALE GENOMIC DNA]</scope>
    <source>
        <strain evidence="10">K1W22B-1</strain>
    </source>
</reference>
<gene>
    <name evidence="9" type="ORF">D4739_16050</name>
</gene>
<dbReference type="UniPathway" id="UPA00219"/>
<dbReference type="InterPro" id="IPR005490">
    <property type="entry name" value="LD_TPept_cat_dom"/>
</dbReference>
<evidence type="ECO:0000256" key="7">
    <source>
        <dbReference type="SAM" id="SignalP"/>
    </source>
</evidence>
<evidence type="ECO:0000256" key="2">
    <source>
        <dbReference type="ARBA" id="ARBA00022679"/>
    </source>
</evidence>
<keyword evidence="5" id="KW-0961">Cell wall biogenesis/degradation</keyword>
<evidence type="ECO:0000256" key="6">
    <source>
        <dbReference type="SAM" id="MobiDB-lite"/>
    </source>
</evidence>
<dbReference type="Gene3D" id="1.10.101.10">
    <property type="entry name" value="PGBD-like superfamily/PGBD"/>
    <property type="match status" value="1"/>
</dbReference>
<dbReference type="CDD" id="cd16913">
    <property type="entry name" value="YkuD_like"/>
    <property type="match status" value="1"/>
</dbReference>
<comment type="pathway">
    <text evidence="1">Cell wall biogenesis; peptidoglycan biosynthesis.</text>
</comment>
<name>A0A3A5HHN6_9ACTN</name>
<evidence type="ECO:0000256" key="5">
    <source>
        <dbReference type="ARBA" id="ARBA00023316"/>
    </source>
</evidence>
<dbReference type="OrthoDB" id="3815425at2"/>
<keyword evidence="2" id="KW-0808">Transferase</keyword>
<dbReference type="InterPro" id="IPR036365">
    <property type="entry name" value="PGBD-like_sf"/>
</dbReference>
<dbReference type="InterPro" id="IPR002477">
    <property type="entry name" value="Peptidoglycan-bd-like"/>
</dbReference>
<keyword evidence="10" id="KW-1185">Reference proteome</keyword>
<feature type="compositionally biased region" description="Low complexity" evidence="6">
    <location>
        <begin position="25"/>
        <end position="65"/>
    </location>
</feature>
<dbReference type="RefSeq" id="WP_120061537.1">
    <property type="nucleotide sequence ID" value="NZ_QYRP01000002.1"/>
</dbReference>
<dbReference type="GO" id="GO:0071555">
    <property type="term" value="P:cell wall organization"/>
    <property type="evidence" value="ECO:0007669"/>
    <property type="project" value="UniProtKB-KW"/>
</dbReference>
<dbReference type="SUPFAM" id="SSF47090">
    <property type="entry name" value="PGBD-like"/>
    <property type="match status" value="1"/>
</dbReference>
<dbReference type="EMBL" id="QYRP01000002">
    <property type="protein sequence ID" value="RJS47574.1"/>
    <property type="molecule type" value="Genomic_DNA"/>
</dbReference>
<dbReference type="Gene3D" id="2.40.440.10">
    <property type="entry name" value="L,D-transpeptidase catalytic domain-like"/>
    <property type="match status" value="1"/>
</dbReference>
<dbReference type="SUPFAM" id="SSF141523">
    <property type="entry name" value="L,D-transpeptidase catalytic domain-like"/>
    <property type="match status" value="1"/>
</dbReference>
<dbReference type="Pfam" id="PF01471">
    <property type="entry name" value="PG_binding_1"/>
    <property type="match status" value="1"/>
</dbReference>
<dbReference type="AlphaFoldDB" id="A0A3A5HHN6"/>
<evidence type="ECO:0000313" key="9">
    <source>
        <dbReference type="EMBL" id="RJS47574.1"/>
    </source>
</evidence>
<dbReference type="InterPro" id="IPR036366">
    <property type="entry name" value="PGBDSf"/>
</dbReference>
<feature type="region of interest" description="Disordered" evidence="6">
    <location>
        <begin position="19"/>
        <end position="65"/>
    </location>
</feature>
<dbReference type="GO" id="GO:0016740">
    <property type="term" value="F:transferase activity"/>
    <property type="evidence" value="ECO:0007669"/>
    <property type="project" value="UniProtKB-KW"/>
</dbReference>
<sequence>MRRMQAITGIVATTLLLGGGSAFGTPRTTDATPSPTTTASTTTSPTPTPTTTTSPTPSPTTTTTTTVKHTLANAQRLLNGLGCDAGLVDGRAGTHTTAAIIRFQAANRLAQVGWMNSTTWNKLTATKKIACNRRPVPAYSGTGRRIVVDRTQNWIWLVRSDGTIKWQGGMIDNPTVWRSGTYRSGSDCGRPAHSRYGLDYSKTLRLDYFTRLVTGQCGVGFHRVPVYRTSGNQIHPDWYLGTNLKVSHGCMRVTMRTAQEITAFTAGSTRIVVKP</sequence>
<keyword evidence="7" id="KW-0732">Signal</keyword>
<dbReference type="Proteomes" id="UP000276542">
    <property type="component" value="Unassembled WGS sequence"/>
</dbReference>
<accession>A0A3A5HHN6</accession>
<dbReference type="GO" id="GO:0008360">
    <property type="term" value="P:regulation of cell shape"/>
    <property type="evidence" value="ECO:0007669"/>
    <property type="project" value="UniProtKB-KW"/>
</dbReference>
<evidence type="ECO:0000259" key="8">
    <source>
        <dbReference type="Pfam" id="PF01471"/>
    </source>
</evidence>
<keyword evidence="3" id="KW-0133">Cell shape</keyword>
<evidence type="ECO:0000256" key="4">
    <source>
        <dbReference type="ARBA" id="ARBA00022984"/>
    </source>
</evidence>
<organism evidence="9 10">
    <name type="scientific">Nocardioides cavernaquae</name>
    <dbReference type="NCBI Taxonomy" id="2321396"/>
    <lineage>
        <taxon>Bacteria</taxon>
        <taxon>Bacillati</taxon>
        <taxon>Actinomycetota</taxon>
        <taxon>Actinomycetes</taxon>
        <taxon>Propionibacteriales</taxon>
        <taxon>Nocardioidaceae</taxon>
        <taxon>Nocardioides</taxon>
    </lineage>
</organism>
<feature type="domain" description="Peptidoglycan binding-like" evidence="8">
    <location>
        <begin position="73"/>
        <end position="123"/>
    </location>
</feature>
<dbReference type="GO" id="GO:0009252">
    <property type="term" value="P:peptidoglycan biosynthetic process"/>
    <property type="evidence" value="ECO:0007669"/>
    <property type="project" value="UniProtKB-UniPathway"/>
</dbReference>
<comment type="caution">
    <text evidence="9">The sequence shown here is derived from an EMBL/GenBank/DDBJ whole genome shotgun (WGS) entry which is preliminary data.</text>
</comment>
<feature type="chain" id="PRO_5039146830" evidence="7">
    <location>
        <begin position="25"/>
        <end position="275"/>
    </location>
</feature>
<proteinExistence type="predicted"/>
<keyword evidence="4" id="KW-0573">Peptidoglycan synthesis</keyword>
<dbReference type="InterPro" id="IPR038063">
    <property type="entry name" value="Transpep_catalytic_dom"/>
</dbReference>
<evidence type="ECO:0000313" key="10">
    <source>
        <dbReference type="Proteomes" id="UP000276542"/>
    </source>
</evidence>